<feature type="transmembrane region" description="Helical" evidence="1">
    <location>
        <begin position="184"/>
        <end position="210"/>
    </location>
</feature>
<feature type="transmembrane region" description="Helical" evidence="1">
    <location>
        <begin position="237"/>
        <end position="270"/>
    </location>
</feature>
<feature type="transmembrane region" description="Helical" evidence="1">
    <location>
        <begin position="151"/>
        <end position="172"/>
    </location>
</feature>
<dbReference type="GeneID" id="25564877"/>
<accession>A0A0L0DB37</accession>
<keyword evidence="1" id="KW-0472">Membrane</keyword>
<reference evidence="2 3" key="1">
    <citation type="submission" date="2010-05" db="EMBL/GenBank/DDBJ databases">
        <title>The Genome Sequence of Thecamonas trahens ATCC 50062.</title>
        <authorList>
            <consortium name="The Broad Institute Genome Sequencing Platform"/>
            <person name="Russ C."/>
            <person name="Cuomo C."/>
            <person name="Shea T."/>
            <person name="Young S.K."/>
            <person name="Zeng Q."/>
            <person name="Koehrsen M."/>
            <person name="Haas B."/>
            <person name="Borodovsky M."/>
            <person name="Guigo R."/>
            <person name="Alvarado L."/>
            <person name="Berlin A."/>
            <person name="Bochicchio J."/>
            <person name="Borenstein D."/>
            <person name="Chapman S."/>
            <person name="Chen Z."/>
            <person name="Freedman E."/>
            <person name="Gellesch M."/>
            <person name="Goldberg J."/>
            <person name="Griggs A."/>
            <person name="Gujja S."/>
            <person name="Heilman E."/>
            <person name="Heiman D."/>
            <person name="Hepburn T."/>
            <person name="Howarth C."/>
            <person name="Jen D."/>
            <person name="Larson L."/>
            <person name="Mehta T."/>
            <person name="Park D."/>
            <person name="Pearson M."/>
            <person name="Roberts A."/>
            <person name="Saif S."/>
            <person name="Shenoy N."/>
            <person name="Sisk P."/>
            <person name="Stolte C."/>
            <person name="Sykes S."/>
            <person name="Thomson T."/>
            <person name="Walk T."/>
            <person name="White J."/>
            <person name="Yandava C."/>
            <person name="Burger G."/>
            <person name="Gray M.W."/>
            <person name="Holland P.W.H."/>
            <person name="King N."/>
            <person name="Lang F.B.F."/>
            <person name="Roger A.J."/>
            <person name="Ruiz-Trillo I."/>
            <person name="Lander E."/>
            <person name="Nusbaum C."/>
        </authorList>
    </citation>
    <scope>NUCLEOTIDE SEQUENCE [LARGE SCALE GENOMIC DNA]</scope>
    <source>
        <strain evidence="2 3">ATCC 50062</strain>
    </source>
</reference>
<dbReference type="Proteomes" id="UP000054408">
    <property type="component" value="Unassembled WGS sequence"/>
</dbReference>
<dbReference type="RefSeq" id="XP_013757875.1">
    <property type="nucleotide sequence ID" value="XM_013902421.1"/>
</dbReference>
<evidence type="ECO:0000256" key="1">
    <source>
        <dbReference type="SAM" id="Phobius"/>
    </source>
</evidence>
<keyword evidence="1" id="KW-1133">Transmembrane helix</keyword>
<organism evidence="2 3">
    <name type="scientific">Thecamonas trahens ATCC 50062</name>
    <dbReference type="NCBI Taxonomy" id="461836"/>
    <lineage>
        <taxon>Eukaryota</taxon>
        <taxon>Apusozoa</taxon>
        <taxon>Apusomonadida</taxon>
        <taxon>Apusomonadidae</taxon>
        <taxon>Thecamonas</taxon>
    </lineage>
</organism>
<gene>
    <name evidence="2" type="ORF">AMSG_05463</name>
</gene>
<sequence length="294" mass="32377">MGKHQYTKLERVDVVESTKDVELVEVAAVEVEEPAAPVVDDATVPDDELYYGWLAERQYAVDVRSIWSRSWELYRNHAGLLTGGFVAVVFAHCLVGPGSLLGSYMGYGYLVMLMNGMRASNTTGFMKFNDLFSGFSLFVPLLGLMLTQAVLMISAIVAYIFAVIGLYFLIFIKLSAPAWVGYPYLAVVLALLYPLIYVSVGIHMAAPVLLEFHTRRIGVFASVGLAFKQLNKKFTSVVLFVTMLACFQVLGTLAFGVGIFFTAPLSIVLYMTLVKDMFGLNASEFRASECVVCV</sequence>
<keyword evidence="1" id="KW-0812">Transmembrane</keyword>
<evidence type="ECO:0000313" key="3">
    <source>
        <dbReference type="Proteomes" id="UP000054408"/>
    </source>
</evidence>
<keyword evidence="3" id="KW-1185">Reference proteome</keyword>
<proteinExistence type="predicted"/>
<feature type="transmembrane region" description="Helical" evidence="1">
    <location>
        <begin position="78"/>
        <end position="105"/>
    </location>
</feature>
<protein>
    <recommendedName>
        <fullName evidence="4">Transmembrane protein</fullName>
    </recommendedName>
</protein>
<dbReference type="AlphaFoldDB" id="A0A0L0DB37"/>
<evidence type="ECO:0000313" key="2">
    <source>
        <dbReference type="EMBL" id="KNC49455.1"/>
    </source>
</evidence>
<feature type="transmembrane region" description="Helical" evidence="1">
    <location>
        <begin position="125"/>
        <end position="144"/>
    </location>
</feature>
<dbReference type="EMBL" id="GL349455">
    <property type="protein sequence ID" value="KNC49455.1"/>
    <property type="molecule type" value="Genomic_DNA"/>
</dbReference>
<evidence type="ECO:0008006" key="4">
    <source>
        <dbReference type="Google" id="ProtNLM"/>
    </source>
</evidence>
<name>A0A0L0DB37_THETB</name>